<keyword evidence="4" id="KW-1185">Reference proteome</keyword>
<reference evidence="3" key="1">
    <citation type="submission" date="2023-03" db="EMBL/GenBank/DDBJ databases">
        <title>Massive genome expansion in bonnet fungi (Mycena s.s.) driven by repeated elements and novel gene families across ecological guilds.</title>
        <authorList>
            <consortium name="Lawrence Berkeley National Laboratory"/>
            <person name="Harder C.B."/>
            <person name="Miyauchi S."/>
            <person name="Viragh M."/>
            <person name="Kuo A."/>
            <person name="Thoen E."/>
            <person name="Andreopoulos B."/>
            <person name="Lu D."/>
            <person name="Skrede I."/>
            <person name="Drula E."/>
            <person name="Henrissat B."/>
            <person name="Morin E."/>
            <person name="Kohler A."/>
            <person name="Barry K."/>
            <person name="LaButti K."/>
            <person name="Morin E."/>
            <person name="Salamov A."/>
            <person name="Lipzen A."/>
            <person name="Mereny Z."/>
            <person name="Hegedus B."/>
            <person name="Baldrian P."/>
            <person name="Stursova M."/>
            <person name="Weitz H."/>
            <person name="Taylor A."/>
            <person name="Grigoriev I.V."/>
            <person name="Nagy L.G."/>
            <person name="Martin F."/>
            <person name="Kauserud H."/>
        </authorList>
    </citation>
    <scope>NUCLEOTIDE SEQUENCE</scope>
    <source>
        <strain evidence="3">CBHHK182m</strain>
    </source>
</reference>
<feature type="chain" id="PRO_5042158859" evidence="2">
    <location>
        <begin position="20"/>
        <end position="192"/>
    </location>
</feature>
<organism evidence="3 4">
    <name type="scientific">Mycena metata</name>
    <dbReference type="NCBI Taxonomy" id="1033252"/>
    <lineage>
        <taxon>Eukaryota</taxon>
        <taxon>Fungi</taxon>
        <taxon>Dikarya</taxon>
        <taxon>Basidiomycota</taxon>
        <taxon>Agaricomycotina</taxon>
        <taxon>Agaricomycetes</taxon>
        <taxon>Agaricomycetidae</taxon>
        <taxon>Agaricales</taxon>
        <taxon>Marasmiineae</taxon>
        <taxon>Mycenaceae</taxon>
        <taxon>Mycena</taxon>
    </lineage>
</organism>
<keyword evidence="1" id="KW-0472">Membrane</keyword>
<dbReference type="EMBL" id="JARKIB010000150">
    <property type="protein sequence ID" value="KAJ7731731.1"/>
    <property type="molecule type" value="Genomic_DNA"/>
</dbReference>
<dbReference type="AlphaFoldDB" id="A0AAD7HZK6"/>
<feature type="transmembrane region" description="Helical" evidence="1">
    <location>
        <begin position="126"/>
        <end position="153"/>
    </location>
</feature>
<name>A0AAD7HZK6_9AGAR</name>
<proteinExistence type="predicted"/>
<evidence type="ECO:0000313" key="4">
    <source>
        <dbReference type="Proteomes" id="UP001215598"/>
    </source>
</evidence>
<evidence type="ECO:0000313" key="3">
    <source>
        <dbReference type="EMBL" id="KAJ7731731.1"/>
    </source>
</evidence>
<protein>
    <submittedName>
        <fullName evidence="3">Uncharacterized protein</fullName>
    </submittedName>
</protein>
<evidence type="ECO:0000256" key="1">
    <source>
        <dbReference type="SAM" id="Phobius"/>
    </source>
</evidence>
<feature type="signal peptide" evidence="2">
    <location>
        <begin position="1"/>
        <end position="19"/>
    </location>
</feature>
<keyword evidence="1" id="KW-1133">Transmembrane helix</keyword>
<gene>
    <name evidence="3" type="ORF">B0H16DRAFT_1733092</name>
</gene>
<dbReference type="Proteomes" id="UP001215598">
    <property type="component" value="Unassembled WGS sequence"/>
</dbReference>
<sequence length="192" mass="20753">MLRTFILLLFMGFPHATLQRYTVDIDTSPDIQHDDYCVLCSCPLGKDGKSNQSFALTTGVLAFSLNGTGIYPIRTCVIILGLDGEGIQDHNLTAVQAIAGPTSNATLTGPDYLAYTPPDKINDGAIIGGVIGGVVIIVGALFGLTMGALYLALFTRRKLIMRRNRRNTAVLREITSARHDHRAGEEQPELPP</sequence>
<accession>A0AAD7HZK6</accession>
<comment type="caution">
    <text evidence="3">The sequence shown here is derived from an EMBL/GenBank/DDBJ whole genome shotgun (WGS) entry which is preliminary data.</text>
</comment>
<keyword evidence="1" id="KW-0812">Transmembrane</keyword>
<evidence type="ECO:0000256" key="2">
    <source>
        <dbReference type="SAM" id="SignalP"/>
    </source>
</evidence>
<keyword evidence="2" id="KW-0732">Signal</keyword>